<dbReference type="Pfam" id="PF00001">
    <property type="entry name" value="7tm_1"/>
    <property type="match status" value="1"/>
</dbReference>
<dbReference type="GO" id="GO:0007602">
    <property type="term" value="P:phototransduction"/>
    <property type="evidence" value="ECO:0000318"/>
    <property type="project" value="GO_Central"/>
</dbReference>
<feature type="transmembrane region" description="Helical" evidence="8">
    <location>
        <begin position="44"/>
        <end position="67"/>
    </location>
</feature>
<dbReference type="PRINTS" id="PR00237">
    <property type="entry name" value="GPCRRHODOPSN"/>
</dbReference>
<reference evidence="10" key="2">
    <citation type="submission" date="2025-08" db="UniProtKB">
        <authorList>
            <consortium name="Ensembl"/>
        </authorList>
    </citation>
    <scope>IDENTIFICATION</scope>
</reference>
<evidence type="ECO:0000256" key="2">
    <source>
        <dbReference type="ARBA" id="ARBA00022692"/>
    </source>
</evidence>
<dbReference type="GeneID" id="100182536"/>
<evidence type="ECO:0000256" key="3">
    <source>
        <dbReference type="ARBA" id="ARBA00022989"/>
    </source>
</evidence>
<dbReference type="InterPro" id="IPR000276">
    <property type="entry name" value="GPCR_Rhodpsn"/>
</dbReference>
<dbReference type="OMA" id="CISSACH"/>
<dbReference type="GO" id="GO:0071482">
    <property type="term" value="P:cellular response to light stimulus"/>
    <property type="evidence" value="ECO:0000318"/>
    <property type="project" value="GO_Central"/>
</dbReference>
<dbReference type="SUPFAM" id="SSF81321">
    <property type="entry name" value="Family A G protein-coupled receptor-like"/>
    <property type="match status" value="1"/>
</dbReference>
<dbReference type="InterPro" id="IPR017452">
    <property type="entry name" value="GPCR_Rhodpsn_7TM"/>
</dbReference>
<keyword evidence="5 8" id="KW-0472">Membrane</keyword>
<feature type="domain" description="G-protein coupled receptors family 1 profile" evidence="9">
    <location>
        <begin position="58"/>
        <end position="322"/>
    </location>
</feature>
<gene>
    <name evidence="10" type="primary">LOC100182536</name>
</gene>
<comment type="subcellular location">
    <subcellularLocation>
        <location evidence="1">Membrane</location>
        <topology evidence="1">Multi-pass membrane protein</topology>
    </subcellularLocation>
</comment>
<organism evidence="10 11">
    <name type="scientific">Ciona intestinalis</name>
    <name type="common">Transparent sea squirt</name>
    <name type="synonym">Ascidia intestinalis</name>
    <dbReference type="NCBI Taxonomy" id="7719"/>
    <lineage>
        <taxon>Eukaryota</taxon>
        <taxon>Metazoa</taxon>
        <taxon>Chordata</taxon>
        <taxon>Tunicata</taxon>
        <taxon>Ascidiacea</taxon>
        <taxon>Phlebobranchia</taxon>
        <taxon>Cionidae</taxon>
        <taxon>Ciona</taxon>
    </lineage>
</organism>
<dbReference type="Gene3D" id="1.20.1070.10">
    <property type="entry name" value="Rhodopsin 7-helix transmembrane proteins"/>
    <property type="match status" value="1"/>
</dbReference>
<evidence type="ECO:0000259" key="9">
    <source>
        <dbReference type="PROSITE" id="PS50262"/>
    </source>
</evidence>
<evidence type="ECO:0000313" key="11">
    <source>
        <dbReference type="Proteomes" id="UP000008144"/>
    </source>
</evidence>
<keyword evidence="11" id="KW-1185">Reference proteome</keyword>
<dbReference type="PROSITE" id="PS50262">
    <property type="entry name" value="G_PROTEIN_RECEP_F1_2"/>
    <property type="match status" value="1"/>
</dbReference>
<feature type="transmembrane region" description="Helical" evidence="8">
    <location>
        <begin position="112"/>
        <end position="137"/>
    </location>
</feature>
<dbReference type="PANTHER" id="PTHR45695:SF15">
    <property type="entry name" value="OPSIN RH2"/>
    <property type="match status" value="1"/>
</dbReference>
<keyword evidence="3 8" id="KW-1133">Transmembrane helix</keyword>
<dbReference type="GO" id="GO:0007186">
    <property type="term" value="P:G protein-coupled receptor signaling pathway"/>
    <property type="evidence" value="ECO:0000318"/>
    <property type="project" value="GO_Central"/>
</dbReference>
<dbReference type="HOGENOM" id="CLU_009579_3_8_1"/>
<feature type="transmembrane region" description="Helical" evidence="8">
    <location>
        <begin position="269"/>
        <end position="294"/>
    </location>
</feature>
<evidence type="ECO:0000256" key="4">
    <source>
        <dbReference type="ARBA" id="ARBA00023040"/>
    </source>
</evidence>
<feature type="transmembrane region" description="Helical" evidence="8">
    <location>
        <begin position="79"/>
        <end position="100"/>
    </location>
</feature>
<feature type="transmembrane region" description="Helical" evidence="8">
    <location>
        <begin position="158"/>
        <end position="178"/>
    </location>
</feature>
<dbReference type="RefSeq" id="XP_018670494.1">
    <property type="nucleotide sequence ID" value="XM_018814949.2"/>
</dbReference>
<evidence type="ECO:0000313" key="10">
    <source>
        <dbReference type="Ensembl" id="ENSCINP00000008927.3"/>
    </source>
</evidence>
<sequence>MATYTTPPSYINETNVTTFGYNGTSTMNFTETTYSYSLAYKVGVAFVLTLIAVVGTLGNICIIYAVCTQKKLRRLKTNYFVCNLALADLTVTSVVLPSTVANVINNNVSPLPVGACMFVGFIMPLSCVASMQNLMLISTQRLSATAVTDSNRNTSEAIKTWALVVFAWVWSTMLVLPLTTSIPTLTNSTSKTMLKYDAAAGMCAWDDVSSPRYNFALICVAFCIPLIVSGICYTVLFNRVKGKSRKMTNQMETKNATLVQRERRLLKTILIVLIVFVVSWGPYCLIVLLSTFGISDFTTNETWKRTTAWLGVSNSAFNSIIYGWRNRNFRMGYKMCLYQVIDGLTCNKYEMRRRVLRRSSKRKRQRMSDLACRSIPPNLSECTTTNKYVTRLNNSSVRSKISLSVNST</sequence>
<evidence type="ECO:0000256" key="5">
    <source>
        <dbReference type="ARBA" id="ARBA00023136"/>
    </source>
</evidence>
<feature type="transmembrane region" description="Helical" evidence="8">
    <location>
        <begin position="215"/>
        <end position="237"/>
    </location>
</feature>
<reference evidence="11" key="1">
    <citation type="journal article" date="2002" name="Science">
        <title>The draft genome of Ciona intestinalis: insights into chordate and vertebrate origins.</title>
        <authorList>
            <person name="Dehal P."/>
            <person name="Satou Y."/>
            <person name="Campbell R.K."/>
            <person name="Chapman J."/>
            <person name="Degnan B."/>
            <person name="De Tomaso A."/>
            <person name="Davidson B."/>
            <person name="Di Gregorio A."/>
            <person name="Gelpke M."/>
            <person name="Goodstein D.M."/>
            <person name="Harafuji N."/>
            <person name="Hastings K.E."/>
            <person name="Ho I."/>
            <person name="Hotta K."/>
            <person name="Huang W."/>
            <person name="Kawashima T."/>
            <person name="Lemaire P."/>
            <person name="Martinez D."/>
            <person name="Meinertzhagen I.A."/>
            <person name="Necula S."/>
            <person name="Nonaka M."/>
            <person name="Putnam N."/>
            <person name="Rash S."/>
            <person name="Saiga H."/>
            <person name="Satake M."/>
            <person name="Terry A."/>
            <person name="Yamada L."/>
            <person name="Wang H.G."/>
            <person name="Awazu S."/>
            <person name="Azumi K."/>
            <person name="Boore J."/>
            <person name="Branno M."/>
            <person name="Chin-Bow S."/>
            <person name="DeSantis R."/>
            <person name="Doyle S."/>
            <person name="Francino P."/>
            <person name="Keys D.N."/>
            <person name="Haga S."/>
            <person name="Hayashi H."/>
            <person name="Hino K."/>
            <person name="Imai K.S."/>
            <person name="Inaba K."/>
            <person name="Kano S."/>
            <person name="Kobayashi K."/>
            <person name="Kobayashi M."/>
            <person name="Lee B.I."/>
            <person name="Makabe K.W."/>
            <person name="Manohar C."/>
            <person name="Matassi G."/>
            <person name="Medina M."/>
            <person name="Mochizuki Y."/>
            <person name="Mount S."/>
            <person name="Morishita T."/>
            <person name="Miura S."/>
            <person name="Nakayama A."/>
            <person name="Nishizaka S."/>
            <person name="Nomoto H."/>
            <person name="Ohta F."/>
            <person name="Oishi K."/>
            <person name="Rigoutsos I."/>
            <person name="Sano M."/>
            <person name="Sasaki A."/>
            <person name="Sasakura Y."/>
            <person name="Shoguchi E."/>
            <person name="Shin-i T."/>
            <person name="Spagnuolo A."/>
            <person name="Stainier D."/>
            <person name="Suzuki M.M."/>
            <person name="Tassy O."/>
            <person name="Takatori N."/>
            <person name="Tokuoka M."/>
            <person name="Yagi K."/>
            <person name="Yoshizaki F."/>
            <person name="Wada S."/>
            <person name="Zhang C."/>
            <person name="Hyatt P.D."/>
            <person name="Larimer F."/>
            <person name="Detter C."/>
            <person name="Doggett N."/>
            <person name="Glavina T."/>
            <person name="Hawkins T."/>
            <person name="Richardson P."/>
            <person name="Lucas S."/>
            <person name="Kohara Y."/>
            <person name="Levine M."/>
            <person name="Satoh N."/>
            <person name="Rokhsar D.S."/>
        </authorList>
    </citation>
    <scope>NUCLEOTIDE SEQUENCE [LARGE SCALE GENOMIC DNA]</scope>
</reference>
<keyword evidence="6" id="KW-0675">Receptor</keyword>
<reference evidence="10" key="3">
    <citation type="submission" date="2025-09" db="UniProtKB">
        <authorList>
            <consortium name="Ensembl"/>
        </authorList>
    </citation>
    <scope>IDENTIFICATION</scope>
</reference>
<dbReference type="Proteomes" id="UP000008144">
    <property type="component" value="Unassembled WGS sequence"/>
</dbReference>
<accession>F6SH45</accession>
<evidence type="ECO:0000256" key="8">
    <source>
        <dbReference type="SAM" id="Phobius"/>
    </source>
</evidence>
<evidence type="ECO:0000256" key="1">
    <source>
        <dbReference type="ARBA" id="ARBA00004141"/>
    </source>
</evidence>
<dbReference type="GO" id="GO:0005886">
    <property type="term" value="C:plasma membrane"/>
    <property type="evidence" value="ECO:0000318"/>
    <property type="project" value="GO_Central"/>
</dbReference>
<keyword evidence="7" id="KW-0807">Transducer</keyword>
<dbReference type="GO" id="GO:0008020">
    <property type="term" value="F:G protein-coupled photoreceptor activity"/>
    <property type="evidence" value="ECO:0000318"/>
    <property type="project" value="GO_Central"/>
</dbReference>
<dbReference type="CDD" id="cd00637">
    <property type="entry name" value="7tm_classA_rhodopsin-like"/>
    <property type="match status" value="1"/>
</dbReference>
<keyword evidence="2 8" id="KW-0812">Transmembrane</keyword>
<evidence type="ECO:0000256" key="7">
    <source>
        <dbReference type="ARBA" id="ARBA00023224"/>
    </source>
</evidence>
<dbReference type="InParanoid" id="F6SH45"/>
<dbReference type="AlphaFoldDB" id="F6SH45"/>
<keyword evidence="4" id="KW-0297">G-protein coupled receptor</keyword>
<dbReference type="SMART" id="SM01381">
    <property type="entry name" value="7TM_GPCR_Srsx"/>
    <property type="match status" value="1"/>
</dbReference>
<dbReference type="STRING" id="7719.ENSCINP00000008927"/>
<dbReference type="PANTHER" id="PTHR45695">
    <property type="entry name" value="LEUCOKININ RECEPTOR-RELATED"/>
    <property type="match status" value="1"/>
</dbReference>
<accession>A0A1W5BHV4</accession>
<evidence type="ECO:0000256" key="6">
    <source>
        <dbReference type="ARBA" id="ARBA00023170"/>
    </source>
</evidence>
<protein>
    <submittedName>
        <fullName evidence="10">Melatonin receptor type 1A-like</fullName>
    </submittedName>
</protein>
<name>F6SH45_CIOIN</name>
<dbReference type="Ensembl" id="ENSCINT00000008927.3">
    <property type="protein sequence ID" value="ENSCINP00000008927.3"/>
    <property type="gene ID" value="ENSCING00000004317.3"/>
</dbReference>
<dbReference type="OrthoDB" id="9996086at2759"/>
<dbReference type="GeneTree" id="ENSGT00940000174068"/>
<feature type="transmembrane region" description="Helical" evidence="8">
    <location>
        <begin position="306"/>
        <end position="324"/>
    </location>
</feature>
<proteinExistence type="predicted"/>
<dbReference type="FunFam" id="1.20.1070.10:FF:001285">
    <property type="entry name" value="melatonin receptor type 1A-like isoform X2"/>
    <property type="match status" value="1"/>
</dbReference>